<dbReference type="PANTHER" id="PTHR48054">
    <property type="entry name" value="RECEPTOR KINASE-LIKE PROTEIN XA21"/>
    <property type="match status" value="1"/>
</dbReference>
<sequence length="82" mass="8911">MELRVLSLPFNALEGEIPDAIWGIEKLEVLDLEGNLISGYLPLRGFELASNALNGSVPGFVGKLKRVYLSSNQLSVGLLNIK</sequence>
<reference evidence="1" key="1">
    <citation type="submission" date="2018-05" db="EMBL/GenBank/DDBJ databases">
        <title>Draft genome of Mucuna pruriens seed.</title>
        <authorList>
            <person name="Nnadi N.E."/>
            <person name="Vos R."/>
            <person name="Hasami M.H."/>
            <person name="Devisetty U.K."/>
            <person name="Aguiy J.C."/>
        </authorList>
    </citation>
    <scope>NUCLEOTIDE SEQUENCE [LARGE SCALE GENOMIC DNA]</scope>
    <source>
        <strain evidence="1">JCA_2017</strain>
    </source>
</reference>
<dbReference type="EMBL" id="QJKJ01005097">
    <property type="protein sequence ID" value="RDX91518.1"/>
    <property type="molecule type" value="Genomic_DNA"/>
</dbReference>
<feature type="non-terminal residue" evidence="1">
    <location>
        <position position="1"/>
    </location>
</feature>
<protein>
    <submittedName>
        <fullName evidence="1">LRR receptor-like serine/threonine-protein kinase RPK2</fullName>
    </submittedName>
</protein>
<name>A0A371GLU1_MUCPR</name>
<accession>A0A371GLU1</accession>
<dbReference type="InterPro" id="IPR032675">
    <property type="entry name" value="LRR_dom_sf"/>
</dbReference>
<dbReference type="STRING" id="157652.A0A371GLU1"/>
<organism evidence="1 2">
    <name type="scientific">Mucuna pruriens</name>
    <name type="common">Velvet bean</name>
    <name type="synonym">Dolichos pruriens</name>
    <dbReference type="NCBI Taxonomy" id="157652"/>
    <lineage>
        <taxon>Eukaryota</taxon>
        <taxon>Viridiplantae</taxon>
        <taxon>Streptophyta</taxon>
        <taxon>Embryophyta</taxon>
        <taxon>Tracheophyta</taxon>
        <taxon>Spermatophyta</taxon>
        <taxon>Magnoliopsida</taxon>
        <taxon>eudicotyledons</taxon>
        <taxon>Gunneridae</taxon>
        <taxon>Pentapetalae</taxon>
        <taxon>rosids</taxon>
        <taxon>fabids</taxon>
        <taxon>Fabales</taxon>
        <taxon>Fabaceae</taxon>
        <taxon>Papilionoideae</taxon>
        <taxon>50 kb inversion clade</taxon>
        <taxon>NPAAA clade</taxon>
        <taxon>indigoferoid/millettioid clade</taxon>
        <taxon>Phaseoleae</taxon>
        <taxon>Mucuna</taxon>
    </lineage>
</organism>
<dbReference type="AlphaFoldDB" id="A0A371GLU1"/>
<dbReference type="Proteomes" id="UP000257109">
    <property type="component" value="Unassembled WGS sequence"/>
</dbReference>
<comment type="caution">
    <text evidence="1">The sequence shown here is derived from an EMBL/GenBank/DDBJ whole genome shotgun (WGS) entry which is preliminary data.</text>
</comment>
<dbReference type="GO" id="GO:0016301">
    <property type="term" value="F:kinase activity"/>
    <property type="evidence" value="ECO:0007669"/>
    <property type="project" value="UniProtKB-KW"/>
</dbReference>
<dbReference type="Gene3D" id="3.80.10.10">
    <property type="entry name" value="Ribonuclease Inhibitor"/>
    <property type="match status" value="1"/>
</dbReference>
<dbReference type="OrthoDB" id="1436470at2759"/>
<evidence type="ECO:0000313" key="1">
    <source>
        <dbReference type="EMBL" id="RDX91518.1"/>
    </source>
</evidence>
<dbReference type="InterPro" id="IPR001611">
    <property type="entry name" value="Leu-rich_rpt"/>
</dbReference>
<keyword evidence="2" id="KW-1185">Reference proteome</keyword>
<dbReference type="PANTHER" id="PTHR48054:SF82">
    <property type="entry name" value="LRR RECEPTOR-LIKE SERINE_THREONINE-PROTEIN KINASE FLS2"/>
    <property type="match status" value="1"/>
</dbReference>
<proteinExistence type="predicted"/>
<dbReference type="SUPFAM" id="SSF52058">
    <property type="entry name" value="L domain-like"/>
    <property type="match status" value="1"/>
</dbReference>
<evidence type="ECO:0000313" key="2">
    <source>
        <dbReference type="Proteomes" id="UP000257109"/>
    </source>
</evidence>
<dbReference type="Pfam" id="PF00560">
    <property type="entry name" value="LRR_1"/>
    <property type="match status" value="2"/>
</dbReference>
<dbReference type="InterPro" id="IPR052592">
    <property type="entry name" value="LRR-RLK"/>
</dbReference>
<gene>
    <name evidence="1" type="primary">RPK2</name>
    <name evidence="1" type="ORF">CR513_26490</name>
</gene>